<evidence type="ECO:0000256" key="1">
    <source>
        <dbReference type="SAM" id="MobiDB-lite"/>
    </source>
</evidence>
<evidence type="ECO:0000313" key="3">
    <source>
        <dbReference type="Proteomes" id="UP000824998"/>
    </source>
</evidence>
<gene>
    <name evidence="2" type="ORF">BJ875DRAFT_500718</name>
</gene>
<dbReference type="Proteomes" id="UP000824998">
    <property type="component" value="Unassembled WGS sequence"/>
</dbReference>
<dbReference type="EMBL" id="MU251939">
    <property type="protein sequence ID" value="KAG9228445.1"/>
    <property type="molecule type" value="Genomic_DNA"/>
</dbReference>
<protein>
    <submittedName>
        <fullName evidence="2">Uncharacterized protein</fullName>
    </submittedName>
</protein>
<dbReference type="AlphaFoldDB" id="A0A9P7Y7B8"/>
<organism evidence="2 3">
    <name type="scientific">Amylocarpus encephaloides</name>
    <dbReference type="NCBI Taxonomy" id="45428"/>
    <lineage>
        <taxon>Eukaryota</taxon>
        <taxon>Fungi</taxon>
        <taxon>Dikarya</taxon>
        <taxon>Ascomycota</taxon>
        <taxon>Pezizomycotina</taxon>
        <taxon>Leotiomycetes</taxon>
        <taxon>Helotiales</taxon>
        <taxon>Helotiales incertae sedis</taxon>
        <taxon>Amylocarpus</taxon>
    </lineage>
</organism>
<proteinExistence type="predicted"/>
<reference evidence="2" key="1">
    <citation type="journal article" date="2021" name="IMA Fungus">
        <title>Genomic characterization of three marine fungi, including Emericellopsis atlantica sp. nov. with signatures of a generalist lifestyle and marine biomass degradation.</title>
        <authorList>
            <person name="Hagestad O.C."/>
            <person name="Hou L."/>
            <person name="Andersen J.H."/>
            <person name="Hansen E.H."/>
            <person name="Altermark B."/>
            <person name="Li C."/>
            <person name="Kuhnert E."/>
            <person name="Cox R.J."/>
            <person name="Crous P.W."/>
            <person name="Spatafora J.W."/>
            <person name="Lail K."/>
            <person name="Amirebrahimi M."/>
            <person name="Lipzen A."/>
            <person name="Pangilinan J."/>
            <person name="Andreopoulos W."/>
            <person name="Hayes R.D."/>
            <person name="Ng V."/>
            <person name="Grigoriev I.V."/>
            <person name="Jackson S.A."/>
            <person name="Sutton T.D.S."/>
            <person name="Dobson A.D.W."/>
            <person name="Rama T."/>
        </authorList>
    </citation>
    <scope>NUCLEOTIDE SEQUENCE</scope>
    <source>
        <strain evidence="2">TRa018bII</strain>
    </source>
</reference>
<keyword evidence="3" id="KW-1185">Reference proteome</keyword>
<accession>A0A9P7Y7B8</accession>
<name>A0A9P7Y7B8_9HELO</name>
<feature type="region of interest" description="Disordered" evidence="1">
    <location>
        <begin position="66"/>
        <end position="86"/>
    </location>
</feature>
<feature type="compositionally biased region" description="Basic and acidic residues" evidence="1">
    <location>
        <begin position="10"/>
        <end position="20"/>
    </location>
</feature>
<comment type="caution">
    <text evidence="2">The sequence shown here is derived from an EMBL/GenBank/DDBJ whole genome shotgun (WGS) entry which is preliminary data.</text>
</comment>
<feature type="region of interest" description="Disordered" evidence="1">
    <location>
        <begin position="1"/>
        <end position="26"/>
    </location>
</feature>
<sequence length="86" mass="10063">MKLNQVKFPQAKDRNRKLSQEDETALPSTEINPLEYWRTEFRWPTEYFEPESNMNHLLARKISSSYLRGKQSEASSAVPNPTTPSY</sequence>
<evidence type="ECO:0000313" key="2">
    <source>
        <dbReference type="EMBL" id="KAG9228445.1"/>
    </source>
</evidence>
<dbReference type="OrthoDB" id="5132737at2759"/>